<protein>
    <submittedName>
        <fullName evidence="2">Uncharacterized protein</fullName>
    </submittedName>
</protein>
<evidence type="ECO:0000256" key="1">
    <source>
        <dbReference type="SAM" id="MobiDB-lite"/>
    </source>
</evidence>
<reference evidence="2 3" key="1">
    <citation type="submission" date="2013-05" db="EMBL/GenBank/DDBJ databases">
        <title>Genome assembly of Chondromyces apiculatus DSM 436.</title>
        <authorList>
            <person name="Sharma G."/>
            <person name="Khatri I."/>
            <person name="Kaur C."/>
            <person name="Mayilraj S."/>
            <person name="Subramanian S."/>
        </authorList>
    </citation>
    <scope>NUCLEOTIDE SEQUENCE [LARGE SCALE GENOMIC DNA]</scope>
    <source>
        <strain evidence="2 3">DSM 436</strain>
    </source>
</reference>
<dbReference type="RefSeq" id="WP_044240779.1">
    <property type="nucleotide sequence ID" value="NZ_ASRX01000018.1"/>
</dbReference>
<dbReference type="Proteomes" id="UP000019678">
    <property type="component" value="Unassembled WGS sequence"/>
</dbReference>
<gene>
    <name evidence="2" type="ORF">CAP_2343</name>
</gene>
<name>A0A017TA55_9BACT</name>
<feature type="compositionally biased region" description="Gly residues" evidence="1">
    <location>
        <begin position="57"/>
        <end position="74"/>
    </location>
</feature>
<dbReference type="SUPFAM" id="SSF63825">
    <property type="entry name" value="YWTD domain"/>
    <property type="match status" value="1"/>
</dbReference>
<keyword evidence="3" id="KW-1185">Reference proteome</keyword>
<accession>A0A017TA55</accession>
<sequence>MPPSPPPPGASSAPRLLPLAGLTAAVVLVAAAAASCGARSSLFESDEGSPSTSSTEGTGGDGGEGGAGGLGGGTTTTTITTTTTTTPTEPLCTSDADCDDGLECTLDFCDVFGCYWYAEHTFCDDGIFCTVDECHPAIGCTNMHTDDICEDGIACTIDVCDPDLDACVVEPCDLECINPLFCDGIERCDAQIGCISGPPACSFGLGCDQSTCAEGDDTCTHTLPPGCVAPDVHLLVTDDSGNLYDVAPYASGPPVLIAPTTGRVHLDIAVLGGRWFSIGADLAELLPGTNQVIATFPDVGGNSLGAGPDGMLYGAAQLVYRIDPNTGAWAFIGALPPGHTSSGDLTFIGDLMYVATDGMCGGSLVEFNLVTGTSQVLGGNGLGCVFGLAAMGDQLVLYTCDGRIGTFDPATRDVRMITTTSIPVYGIDLLSGP</sequence>
<dbReference type="AlphaFoldDB" id="A0A017TA55"/>
<evidence type="ECO:0000313" key="2">
    <source>
        <dbReference type="EMBL" id="EYF06153.1"/>
    </source>
</evidence>
<feature type="compositionally biased region" description="Low complexity" evidence="1">
    <location>
        <begin position="75"/>
        <end position="86"/>
    </location>
</feature>
<feature type="region of interest" description="Disordered" evidence="1">
    <location>
        <begin position="41"/>
        <end position="86"/>
    </location>
</feature>
<comment type="caution">
    <text evidence="2">The sequence shown here is derived from an EMBL/GenBank/DDBJ whole genome shotgun (WGS) entry which is preliminary data.</text>
</comment>
<dbReference type="EMBL" id="ASRX01000018">
    <property type="protein sequence ID" value="EYF06153.1"/>
    <property type="molecule type" value="Genomic_DNA"/>
</dbReference>
<dbReference type="STRING" id="1192034.CAP_2343"/>
<dbReference type="OrthoDB" id="5503200at2"/>
<evidence type="ECO:0000313" key="3">
    <source>
        <dbReference type="Proteomes" id="UP000019678"/>
    </source>
</evidence>
<organism evidence="2 3">
    <name type="scientific">Chondromyces apiculatus DSM 436</name>
    <dbReference type="NCBI Taxonomy" id="1192034"/>
    <lineage>
        <taxon>Bacteria</taxon>
        <taxon>Pseudomonadati</taxon>
        <taxon>Myxococcota</taxon>
        <taxon>Polyangia</taxon>
        <taxon>Polyangiales</taxon>
        <taxon>Polyangiaceae</taxon>
        <taxon>Chondromyces</taxon>
    </lineage>
</organism>
<proteinExistence type="predicted"/>